<reference evidence="1" key="1">
    <citation type="journal article" date="2015" name="Nature">
        <title>Complex archaea that bridge the gap between prokaryotes and eukaryotes.</title>
        <authorList>
            <person name="Spang A."/>
            <person name="Saw J.H."/>
            <person name="Jorgensen S.L."/>
            <person name="Zaremba-Niedzwiedzka K."/>
            <person name="Martijn J."/>
            <person name="Lind A.E."/>
            <person name="van Eijk R."/>
            <person name="Schleper C."/>
            <person name="Guy L."/>
            <person name="Ettema T.J."/>
        </authorList>
    </citation>
    <scope>NUCLEOTIDE SEQUENCE</scope>
</reference>
<evidence type="ECO:0000313" key="1">
    <source>
        <dbReference type="EMBL" id="KKM72802.1"/>
    </source>
</evidence>
<sequence>MSNVENLCWILPDSRPEQYPGSWPLEFEEKLLTLYRFDYTLDLKNDVVQLFSGGVTHGFKIDLQSDANCDFHGDAQSLPDDWTDRWNMCICDPPYTSNWSRVLYGTSQIIYSKYMSEAVRIVKPGGYIASYHWAITPTPDNCILHRRIFIGRDYFKKVRVCMIFQKR</sequence>
<comment type="caution">
    <text evidence="1">The sequence shown here is derived from an EMBL/GenBank/DDBJ whole genome shotgun (WGS) entry which is preliminary data.</text>
</comment>
<dbReference type="Gene3D" id="3.40.50.150">
    <property type="entry name" value="Vaccinia Virus protein VP39"/>
    <property type="match status" value="1"/>
</dbReference>
<gene>
    <name evidence="1" type="ORF">LCGC14_1416930</name>
</gene>
<dbReference type="EMBL" id="LAZR01009403">
    <property type="protein sequence ID" value="KKM72802.1"/>
    <property type="molecule type" value="Genomic_DNA"/>
</dbReference>
<proteinExistence type="predicted"/>
<evidence type="ECO:0008006" key="2">
    <source>
        <dbReference type="Google" id="ProtNLM"/>
    </source>
</evidence>
<dbReference type="AlphaFoldDB" id="A0A0F9MUB9"/>
<protein>
    <recommendedName>
        <fullName evidence="2">DNA methylase N-4/N-6 domain-containing protein</fullName>
    </recommendedName>
</protein>
<accession>A0A0F9MUB9</accession>
<name>A0A0F9MUB9_9ZZZZ</name>
<organism evidence="1">
    <name type="scientific">marine sediment metagenome</name>
    <dbReference type="NCBI Taxonomy" id="412755"/>
    <lineage>
        <taxon>unclassified sequences</taxon>
        <taxon>metagenomes</taxon>
        <taxon>ecological metagenomes</taxon>
    </lineage>
</organism>
<dbReference type="SUPFAM" id="SSF53335">
    <property type="entry name" value="S-adenosyl-L-methionine-dependent methyltransferases"/>
    <property type="match status" value="1"/>
</dbReference>
<dbReference type="InterPro" id="IPR029063">
    <property type="entry name" value="SAM-dependent_MTases_sf"/>
</dbReference>